<keyword evidence="5 8" id="KW-0812">Transmembrane</keyword>
<evidence type="ECO:0000256" key="4">
    <source>
        <dbReference type="ARBA" id="ARBA00022544"/>
    </source>
</evidence>
<evidence type="ECO:0000313" key="9">
    <source>
        <dbReference type="EMBL" id="KAB3532481.1"/>
    </source>
</evidence>
<feature type="transmembrane region" description="Helical" evidence="8">
    <location>
        <begin position="306"/>
        <end position="323"/>
    </location>
</feature>
<comment type="caution">
    <text evidence="9">The sequence shown here is derived from an EMBL/GenBank/DDBJ whole genome shotgun (WGS) entry which is preliminary data.</text>
</comment>
<protein>
    <submittedName>
        <fullName evidence="9">GerAB/ArcD/ProY family transporter</fullName>
    </submittedName>
</protein>
<comment type="subcellular location">
    <subcellularLocation>
        <location evidence="1">Membrane</location>
        <topology evidence="1">Multi-pass membrane protein</topology>
    </subcellularLocation>
</comment>
<dbReference type="InterPro" id="IPR004761">
    <property type="entry name" value="Spore_GerAB"/>
</dbReference>
<dbReference type="OrthoDB" id="2716906at2"/>
<dbReference type="NCBIfam" id="TIGR00912">
    <property type="entry name" value="2A0309"/>
    <property type="match status" value="1"/>
</dbReference>
<dbReference type="GO" id="GO:0009847">
    <property type="term" value="P:spore germination"/>
    <property type="evidence" value="ECO:0007669"/>
    <property type="project" value="InterPro"/>
</dbReference>
<feature type="transmembrane region" description="Helical" evidence="8">
    <location>
        <begin position="271"/>
        <end position="294"/>
    </location>
</feature>
<comment type="similarity">
    <text evidence="2">Belongs to the amino acid-polyamine-organocation (APC) superfamily. Spore germination protein (SGP) (TC 2.A.3.9) family.</text>
</comment>
<feature type="transmembrane region" description="Helical" evidence="8">
    <location>
        <begin position="112"/>
        <end position="134"/>
    </location>
</feature>
<evidence type="ECO:0000256" key="7">
    <source>
        <dbReference type="ARBA" id="ARBA00023136"/>
    </source>
</evidence>
<evidence type="ECO:0000256" key="5">
    <source>
        <dbReference type="ARBA" id="ARBA00022692"/>
    </source>
</evidence>
<feature type="transmembrane region" description="Helical" evidence="8">
    <location>
        <begin position="187"/>
        <end position="208"/>
    </location>
</feature>
<dbReference type="Gene3D" id="1.20.1740.10">
    <property type="entry name" value="Amino acid/polyamine transporter I"/>
    <property type="match status" value="1"/>
</dbReference>
<reference evidence="9 10" key="1">
    <citation type="submission" date="2019-10" db="EMBL/GenBank/DDBJ databases">
        <title>Alkaliphilus serpentinus sp. nov. and Alkaliphilus pronyensis sp. nov., two novel anaerobic alkaliphilic species isolated from the serpentinized-hosted hydrothermal field of the Prony Bay (New Caledonia).</title>
        <authorList>
            <person name="Postec A."/>
        </authorList>
    </citation>
    <scope>NUCLEOTIDE SEQUENCE [LARGE SCALE GENOMIC DNA]</scope>
    <source>
        <strain evidence="9 10">LacT</strain>
    </source>
</reference>
<proteinExistence type="inferred from homology"/>
<dbReference type="Pfam" id="PF03845">
    <property type="entry name" value="Spore_permease"/>
    <property type="match status" value="1"/>
</dbReference>
<name>A0A833M8C6_9FIRM</name>
<keyword evidence="7 8" id="KW-0472">Membrane</keyword>
<accession>A0A833M8C6</accession>
<evidence type="ECO:0000256" key="1">
    <source>
        <dbReference type="ARBA" id="ARBA00004141"/>
    </source>
</evidence>
<evidence type="ECO:0000256" key="6">
    <source>
        <dbReference type="ARBA" id="ARBA00022989"/>
    </source>
</evidence>
<organism evidence="9 10">
    <name type="scientific">Alkaliphilus serpentinus</name>
    <dbReference type="NCBI Taxonomy" id="1482731"/>
    <lineage>
        <taxon>Bacteria</taxon>
        <taxon>Bacillati</taxon>
        <taxon>Bacillota</taxon>
        <taxon>Clostridia</taxon>
        <taxon>Peptostreptococcales</taxon>
        <taxon>Natronincolaceae</taxon>
        <taxon>Alkaliphilus</taxon>
    </lineage>
</organism>
<dbReference type="GO" id="GO:0016020">
    <property type="term" value="C:membrane"/>
    <property type="evidence" value="ECO:0007669"/>
    <property type="project" value="UniProtKB-SubCell"/>
</dbReference>
<feature type="transmembrane region" description="Helical" evidence="8">
    <location>
        <begin position="12"/>
        <end position="29"/>
    </location>
</feature>
<dbReference type="EMBL" id="WBZB01000008">
    <property type="protein sequence ID" value="KAB3532481.1"/>
    <property type="molecule type" value="Genomic_DNA"/>
</dbReference>
<gene>
    <name evidence="9" type="ORF">F8153_02265</name>
</gene>
<feature type="transmembrane region" description="Helical" evidence="8">
    <location>
        <begin position="220"/>
        <end position="242"/>
    </location>
</feature>
<evidence type="ECO:0000256" key="3">
    <source>
        <dbReference type="ARBA" id="ARBA00022448"/>
    </source>
</evidence>
<keyword evidence="10" id="KW-1185">Reference proteome</keyword>
<keyword evidence="4" id="KW-0309">Germination</keyword>
<feature type="transmembrane region" description="Helical" evidence="8">
    <location>
        <begin position="335"/>
        <end position="358"/>
    </location>
</feature>
<keyword evidence="3" id="KW-0813">Transport</keyword>
<evidence type="ECO:0000256" key="8">
    <source>
        <dbReference type="SAM" id="Phobius"/>
    </source>
</evidence>
<evidence type="ECO:0000313" key="10">
    <source>
        <dbReference type="Proteomes" id="UP000465601"/>
    </source>
</evidence>
<sequence>MYQNNDKISISQITSILILTLVGTGILTLPQALAEEAATNGWIIIIVGTLSALLVAFLHSYIVKSFPGKGLFEILEATLGKPVAHIIGAIFSLYFIVINSFLLRIFGEVVKMFLLFRTPIEVIMFFMLATNIYLVRRGIETLARLAELLLPLILIPSLVLFLLTIQGTDFSNLLPVFQLSVGDIIKALPIVFFSFLGFDLILVFGRFVKPEKNISKAMAISILVVGLLYVFLNTITLARFGVEQTVHLIWPTLTIFKTIEFPGLFIENVEAIVMVLWVFIVFMSMAPLFLGATITLSNSMNIREHGFLALPLIPIIYFISLFPDSVTEAYYYLDYFTKFIATSIIVIIPLIIAMVIVFKRGIRKEDQGA</sequence>
<dbReference type="PANTHER" id="PTHR34975:SF2">
    <property type="entry name" value="SPORE GERMINATION PROTEIN A2"/>
    <property type="match status" value="1"/>
</dbReference>
<feature type="transmembrane region" description="Helical" evidence="8">
    <location>
        <begin position="41"/>
        <end position="62"/>
    </location>
</feature>
<dbReference type="RefSeq" id="WP_151864731.1">
    <property type="nucleotide sequence ID" value="NZ_WBZB01000008.1"/>
</dbReference>
<feature type="transmembrane region" description="Helical" evidence="8">
    <location>
        <begin position="83"/>
        <end position="106"/>
    </location>
</feature>
<dbReference type="Proteomes" id="UP000465601">
    <property type="component" value="Unassembled WGS sequence"/>
</dbReference>
<keyword evidence="6 8" id="KW-1133">Transmembrane helix</keyword>
<evidence type="ECO:0000256" key="2">
    <source>
        <dbReference type="ARBA" id="ARBA00007998"/>
    </source>
</evidence>
<feature type="transmembrane region" description="Helical" evidence="8">
    <location>
        <begin position="146"/>
        <end position="167"/>
    </location>
</feature>
<dbReference type="PANTHER" id="PTHR34975">
    <property type="entry name" value="SPORE GERMINATION PROTEIN A2"/>
    <property type="match status" value="1"/>
</dbReference>
<dbReference type="AlphaFoldDB" id="A0A833M8C6"/>